<dbReference type="PANTHER" id="PTHR30349">
    <property type="entry name" value="PHAGE INTEGRASE-RELATED"/>
    <property type="match status" value="1"/>
</dbReference>
<evidence type="ECO:0000256" key="3">
    <source>
        <dbReference type="ARBA" id="ARBA00023125"/>
    </source>
</evidence>
<dbReference type="InterPro" id="IPR002104">
    <property type="entry name" value="Integrase_catalytic"/>
</dbReference>
<keyword evidence="2" id="KW-0229">DNA integration</keyword>
<sequence>MPIYRYKNGTWYVKYYVRGEGYKTKCFGKGEEGSPAHKEAVVFDDQMRELSKQGLLTKANCNAPATFYLADIAQDYYDELKAYGRFREYHRYFVNILNDVILPTLGSIPPDLATHREVRQVVQSLRDRGNSAATVNRYRTYLDQIYRHGLKKELITKNPVRFWDKLPESKRDIQFSVEDARKVYNVSPDHVRWAMIVGMQLVARIGPSELFAVRWSDVHWERHEIRYYMPKVSAYKTVPCSDEFMQMLRQRHSVAQTEYLIEYRGKPIKSFKTAWATSVVKAGLGYSPRPYDLRHITISGLLMDGKVPVAAAARLAGHRNTTTTLDTYCHADTAHVRQAVQRLPRLIV</sequence>
<dbReference type="GO" id="GO:0006310">
    <property type="term" value="P:DNA recombination"/>
    <property type="evidence" value="ECO:0007669"/>
    <property type="project" value="UniProtKB-KW"/>
</dbReference>
<dbReference type="Gene3D" id="1.10.443.10">
    <property type="entry name" value="Intergrase catalytic core"/>
    <property type="match status" value="1"/>
</dbReference>
<feature type="domain" description="Core-binding (CB)" evidence="7">
    <location>
        <begin position="67"/>
        <end position="150"/>
    </location>
</feature>
<evidence type="ECO:0000256" key="1">
    <source>
        <dbReference type="ARBA" id="ARBA00008857"/>
    </source>
</evidence>
<reference evidence="8 9" key="1">
    <citation type="submission" date="2020-05" db="EMBL/GenBank/DDBJ databases">
        <title>Draft genome sequence of Desulfovibrio sp. strain HN2T.</title>
        <authorList>
            <person name="Ueno A."/>
            <person name="Tamazawa S."/>
            <person name="Tamamura S."/>
            <person name="Murakami T."/>
            <person name="Kiyama T."/>
            <person name="Inomata H."/>
            <person name="Amano Y."/>
            <person name="Miyakawa K."/>
            <person name="Tamaki H."/>
            <person name="Naganuma T."/>
            <person name="Kaneko K."/>
        </authorList>
    </citation>
    <scope>NUCLEOTIDE SEQUENCE [LARGE SCALE GENOMIC DNA]</scope>
    <source>
        <strain evidence="8 9">HN2</strain>
    </source>
</reference>
<dbReference type="SUPFAM" id="SSF56349">
    <property type="entry name" value="DNA breaking-rejoining enzymes"/>
    <property type="match status" value="1"/>
</dbReference>
<evidence type="ECO:0000256" key="4">
    <source>
        <dbReference type="ARBA" id="ARBA00023172"/>
    </source>
</evidence>
<feature type="domain" description="Tyr recombinase" evidence="6">
    <location>
        <begin position="170"/>
        <end position="341"/>
    </location>
</feature>
<comment type="similarity">
    <text evidence="1">Belongs to the 'phage' integrase family.</text>
</comment>
<dbReference type="GO" id="GO:0003677">
    <property type="term" value="F:DNA binding"/>
    <property type="evidence" value="ECO:0007669"/>
    <property type="project" value="UniProtKB-UniRule"/>
</dbReference>
<dbReference type="InterPro" id="IPR011010">
    <property type="entry name" value="DNA_brk_join_enz"/>
</dbReference>
<keyword evidence="3 5" id="KW-0238">DNA-binding</keyword>
<evidence type="ECO:0000313" key="9">
    <source>
        <dbReference type="Proteomes" id="UP000503840"/>
    </source>
</evidence>
<gene>
    <name evidence="8" type="ORF">DSM101010T_32240</name>
</gene>
<proteinExistence type="inferred from homology"/>
<name>A0A7J0BMH9_9BACT</name>
<dbReference type="PROSITE" id="PS51900">
    <property type="entry name" value="CB"/>
    <property type="match status" value="1"/>
</dbReference>
<dbReference type="EMBL" id="BLVO01000016">
    <property type="protein sequence ID" value="GFM34859.1"/>
    <property type="molecule type" value="Genomic_DNA"/>
</dbReference>
<evidence type="ECO:0000256" key="2">
    <source>
        <dbReference type="ARBA" id="ARBA00022908"/>
    </source>
</evidence>
<accession>A0A7J0BMH9</accession>
<dbReference type="InterPro" id="IPR053876">
    <property type="entry name" value="Phage_int_M"/>
</dbReference>
<evidence type="ECO:0000259" key="6">
    <source>
        <dbReference type="PROSITE" id="PS51898"/>
    </source>
</evidence>
<dbReference type="PANTHER" id="PTHR30349:SF41">
    <property type="entry name" value="INTEGRASE_RECOMBINASE PROTEIN MJ0367-RELATED"/>
    <property type="match status" value="1"/>
</dbReference>
<dbReference type="AlphaFoldDB" id="A0A7J0BMH9"/>
<evidence type="ECO:0000256" key="5">
    <source>
        <dbReference type="PROSITE-ProRule" id="PRU01248"/>
    </source>
</evidence>
<dbReference type="Pfam" id="PF00589">
    <property type="entry name" value="Phage_integrase"/>
    <property type="match status" value="1"/>
</dbReference>
<dbReference type="InterPro" id="IPR044068">
    <property type="entry name" value="CB"/>
</dbReference>
<evidence type="ECO:0008006" key="10">
    <source>
        <dbReference type="Google" id="ProtNLM"/>
    </source>
</evidence>
<dbReference type="Pfam" id="PF22022">
    <property type="entry name" value="Phage_int_M"/>
    <property type="match status" value="1"/>
</dbReference>
<keyword evidence="4" id="KW-0233">DNA recombination</keyword>
<dbReference type="PROSITE" id="PS51898">
    <property type="entry name" value="TYR_RECOMBINASE"/>
    <property type="match status" value="1"/>
</dbReference>
<dbReference type="InterPro" id="IPR050090">
    <property type="entry name" value="Tyrosine_recombinase_XerCD"/>
</dbReference>
<dbReference type="Gene3D" id="1.10.150.130">
    <property type="match status" value="1"/>
</dbReference>
<comment type="caution">
    <text evidence="8">The sequence shown here is derived from an EMBL/GenBank/DDBJ whole genome shotgun (WGS) entry which is preliminary data.</text>
</comment>
<dbReference type="InterPro" id="IPR013762">
    <property type="entry name" value="Integrase-like_cat_sf"/>
</dbReference>
<dbReference type="GO" id="GO:0015074">
    <property type="term" value="P:DNA integration"/>
    <property type="evidence" value="ECO:0007669"/>
    <property type="project" value="UniProtKB-KW"/>
</dbReference>
<keyword evidence="9" id="KW-1185">Reference proteome</keyword>
<protein>
    <recommendedName>
        <fullName evidence="10">Integrase</fullName>
    </recommendedName>
</protein>
<evidence type="ECO:0000313" key="8">
    <source>
        <dbReference type="EMBL" id="GFM34859.1"/>
    </source>
</evidence>
<dbReference type="InterPro" id="IPR010998">
    <property type="entry name" value="Integrase_recombinase_N"/>
</dbReference>
<dbReference type="Proteomes" id="UP000503840">
    <property type="component" value="Unassembled WGS sequence"/>
</dbReference>
<evidence type="ECO:0000259" key="7">
    <source>
        <dbReference type="PROSITE" id="PS51900"/>
    </source>
</evidence>
<dbReference type="RefSeq" id="WP_174406509.1">
    <property type="nucleotide sequence ID" value="NZ_BLVO01000016.1"/>
</dbReference>
<organism evidence="8 9">
    <name type="scientific">Desulfovibrio subterraneus</name>
    <dbReference type="NCBI Taxonomy" id="2718620"/>
    <lineage>
        <taxon>Bacteria</taxon>
        <taxon>Pseudomonadati</taxon>
        <taxon>Thermodesulfobacteriota</taxon>
        <taxon>Desulfovibrionia</taxon>
        <taxon>Desulfovibrionales</taxon>
        <taxon>Desulfovibrionaceae</taxon>
        <taxon>Desulfovibrio</taxon>
    </lineage>
</organism>